<evidence type="ECO:0000256" key="3">
    <source>
        <dbReference type="ARBA" id="ARBA00008565"/>
    </source>
</evidence>
<dbReference type="InterPro" id="IPR011989">
    <property type="entry name" value="ARM-like"/>
</dbReference>
<accession>A0A9J7EGT8</accession>
<evidence type="ECO:0000259" key="9">
    <source>
        <dbReference type="Pfam" id="PF24436"/>
    </source>
</evidence>
<dbReference type="AlphaFoldDB" id="A0A9J7EGT8"/>
<evidence type="ECO:0000256" key="5">
    <source>
        <dbReference type="ARBA" id="ARBA00022490"/>
    </source>
</evidence>
<feature type="domain" description="Integrator complex subunit 7 C-terminal" evidence="8">
    <location>
        <begin position="782"/>
        <end position="889"/>
    </location>
</feature>
<dbReference type="InterPro" id="IPR016024">
    <property type="entry name" value="ARM-type_fold"/>
</dbReference>
<evidence type="ECO:0000259" key="10">
    <source>
        <dbReference type="Pfam" id="PF24437"/>
    </source>
</evidence>
<dbReference type="Pfam" id="PF22965">
    <property type="entry name" value="INTS7_C"/>
    <property type="match status" value="1"/>
</dbReference>
<dbReference type="InterPro" id="IPR054519">
    <property type="entry name" value="INTS7_C"/>
</dbReference>
<dbReference type="PANTHER" id="PTHR13322">
    <property type="entry name" value="C1ORF73 PROTEIN"/>
    <property type="match status" value="1"/>
</dbReference>
<dbReference type="Pfam" id="PF24437">
    <property type="entry name" value="INTS7_HB"/>
    <property type="match status" value="1"/>
</dbReference>
<feature type="domain" description="Integrator complex subunit 7 helical bundle" evidence="10">
    <location>
        <begin position="582"/>
        <end position="681"/>
    </location>
</feature>
<dbReference type="OrthoDB" id="1921953at2759"/>
<evidence type="ECO:0000313" key="12">
    <source>
        <dbReference type="RefSeq" id="XP_022828411.1"/>
    </source>
</evidence>
<proteinExistence type="inferred from homology"/>
<comment type="similarity">
    <text evidence="3">Belongs to the Integrator subunit 7 family.</text>
</comment>
<keyword evidence="11" id="KW-1185">Reference proteome</keyword>
<dbReference type="Proteomes" id="UP000301870">
    <property type="component" value="Chromosome 25"/>
</dbReference>
<dbReference type="InterPro" id="IPR056517">
    <property type="entry name" value="INTS7_HB"/>
</dbReference>
<feature type="region of interest" description="Disordered" evidence="7">
    <location>
        <begin position="1"/>
        <end position="22"/>
    </location>
</feature>
<dbReference type="CTD" id="25896"/>
<comment type="subcellular location">
    <subcellularLocation>
        <location evidence="2">Cytoplasm</location>
    </subcellularLocation>
    <subcellularLocation>
        <location evidence="1">Nucleus</location>
    </subcellularLocation>
</comment>
<protein>
    <recommendedName>
        <fullName evidence="4">Integrator complex subunit 7</fullName>
    </recommendedName>
</protein>
<dbReference type="Gene3D" id="1.25.10.10">
    <property type="entry name" value="Leucine-rich Repeat Variant"/>
    <property type="match status" value="1"/>
</dbReference>
<feature type="compositionally biased region" description="Polar residues" evidence="7">
    <location>
        <begin position="7"/>
        <end position="22"/>
    </location>
</feature>
<dbReference type="InterPro" id="IPR033060">
    <property type="entry name" value="INTS7"/>
</dbReference>
<dbReference type="SUPFAM" id="SSF48371">
    <property type="entry name" value="ARM repeat"/>
    <property type="match status" value="1"/>
</dbReference>
<organism evidence="11 12">
    <name type="scientific">Spodoptera litura</name>
    <name type="common">Asian cotton leafworm</name>
    <dbReference type="NCBI Taxonomy" id="69820"/>
    <lineage>
        <taxon>Eukaryota</taxon>
        <taxon>Metazoa</taxon>
        <taxon>Ecdysozoa</taxon>
        <taxon>Arthropoda</taxon>
        <taxon>Hexapoda</taxon>
        <taxon>Insecta</taxon>
        <taxon>Pterygota</taxon>
        <taxon>Neoptera</taxon>
        <taxon>Endopterygota</taxon>
        <taxon>Lepidoptera</taxon>
        <taxon>Glossata</taxon>
        <taxon>Ditrysia</taxon>
        <taxon>Noctuoidea</taxon>
        <taxon>Noctuidae</taxon>
        <taxon>Amphipyrinae</taxon>
        <taxon>Spodoptera</taxon>
    </lineage>
</organism>
<dbReference type="GO" id="GO:0005737">
    <property type="term" value="C:cytoplasm"/>
    <property type="evidence" value="ECO:0007669"/>
    <property type="project" value="UniProtKB-SubCell"/>
</dbReference>
<keyword evidence="5" id="KW-0963">Cytoplasm</keyword>
<evidence type="ECO:0000256" key="2">
    <source>
        <dbReference type="ARBA" id="ARBA00004496"/>
    </source>
</evidence>
<dbReference type="GO" id="GO:0034472">
    <property type="term" value="P:snRNA 3'-end processing"/>
    <property type="evidence" value="ECO:0007669"/>
    <property type="project" value="TreeGrafter"/>
</dbReference>
<evidence type="ECO:0000256" key="1">
    <source>
        <dbReference type="ARBA" id="ARBA00004123"/>
    </source>
</evidence>
<dbReference type="InterPro" id="IPR056516">
    <property type="entry name" value="INTS7_N"/>
</dbReference>
<keyword evidence="6" id="KW-0539">Nucleus</keyword>
<feature type="domain" description="Integrator complex subunit 7 N-terminal" evidence="9">
    <location>
        <begin position="24"/>
        <end position="540"/>
    </location>
</feature>
<evidence type="ECO:0000256" key="4">
    <source>
        <dbReference type="ARBA" id="ARBA00015336"/>
    </source>
</evidence>
<dbReference type="GeneID" id="111357837"/>
<evidence type="ECO:0000313" key="11">
    <source>
        <dbReference type="Proteomes" id="UP000301870"/>
    </source>
</evidence>
<reference evidence="12" key="1">
    <citation type="submission" date="2025-08" db="UniProtKB">
        <authorList>
            <consortium name="RefSeq"/>
        </authorList>
    </citation>
    <scope>IDENTIFICATION</scope>
    <source>
        <strain evidence="12">Ishihara</strain>
        <tissue evidence="12">Whole body</tissue>
    </source>
</reference>
<dbReference type="GO" id="GO:0032039">
    <property type="term" value="C:integrator complex"/>
    <property type="evidence" value="ECO:0007669"/>
    <property type="project" value="InterPro"/>
</dbReference>
<evidence type="ECO:0000256" key="7">
    <source>
        <dbReference type="SAM" id="MobiDB-lite"/>
    </source>
</evidence>
<evidence type="ECO:0000256" key="6">
    <source>
        <dbReference type="ARBA" id="ARBA00023242"/>
    </source>
</evidence>
<dbReference type="RefSeq" id="XP_022828411.1">
    <property type="nucleotide sequence ID" value="XM_022972643.1"/>
</dbReference>
<name>A0A9J7EGT8_SPOLT</name>
<evidence type="ECO:0000259" key="8">
    <source>
        <dbReference type="Pfam" id="PF22965"/>
    </source>
</evidence>
<gene>
    <name evidence="12" type="primary">LOC111357837</name>
</gene>
<dbReference type="KEGG" id="sliu:111357837"/>
<sequence length="918" mass="98814">MIGVRLNSFNDSSGEPEQDANSALTELDKGLRSGKVGEQCEAIVRFPRLFEKYPFPILINSSFLKLADVFRMGNNFLRLWVLRVCQQSEKHLDKILNVDEFLRRVFSVLHSNDPVARALALRTLGAVAGIIPERQNVHHAIRRGLDSHDNVEVDAAIYATTRFAEHSNAFAVAMCNKLWDMVDCESTAAERRAKLVRALRTVHGGAVRAQGVLKLLRSLLERFPSSSSVRAAITALTHIAADTVVHVPDQVELLLSLSANDARSSVRRAALLGLRKLAEHAALWPADCVEKLVRAATDAQEMEHTMLCLQVMQKLVSCPAVCAGAGSPAEGCGALRRYCSEAALSADLTRAATAADVLTRLIVHCYEENLPVEGGDLMLALETLVIATGENNSPSNIKALRVALRCLVQLSRAEPSVYAARTAAVVGRGLAGAGGPRAPALLEALAALAGAPHAPAHLGPALPALHHTLEQMQRDNTIENPPDDGTTLVLLCTVLLQERAGRALTQRLAPAWQGRLLAVVQGADGWVRYRVARAALRYGHHRLAGGILARLSQEAPSEPAQRWLTALHRAALADAKLVEEGMRARAAALAGLARAAHAARTLCTQPPPAIAHAFSQTSRDPALKAGAFAPAVRKAARAMWQVAHKYSAIARTAFHADDSTLRHLQISQHTYSQLAQFLERVTSNSQERPPELDNVDLKPTTLEEKIALSASTQLTEISSKLFDNPTTGPGITHRHMEAVLAAVAACSGGAVWPRGVCAGRAGGAHCRVSLSPAWRLASTTPPDHAATLPLSHRLALKLEGVVLPPVPLSKRQKPRQVKGVQITVTATPHPRTNEKTVELNNIPPVLTAVQTVTPVRDFFSAQQLVSVSTPGLYTVAVEAAFVDENDQLWNTGPRTAIVIKAHEDPSVKGSTQATRSRF</sequence>
<dbReference type="Pfam" id="PF24436">
    <property type="entry name" value="INTS7_N"/>
    <property type="match status" value="1"/>
</dbReference>
<dbReference type="PANTHER" id="PTHR13322:SF2">
    <property type="entry name" value="INTEGRATOR COMPLEX SUBUNIT 7"/>
    <property type="match status" value="1"/>
</dbReference>